<dbReference type="Gene3D" id="3.30.450.20">
    <property type="entry name" value="PAS domain"/>
    <property type="match status" value="1"/>
</dbReference>
<dbReference type="Gene3D" id="3.30.70.270">
    <property type="match status" value="1"/>
</dbReference>
<dbReference type="NCBIfam" id="TIGR00229">
    <property type="entry name" value="sensory_box"/>
    <property type="match status" value="1"/>
</dbReference>
<dbReference type="SUPFAM" id="SSF55785">
    <property type="entry name" value="PYP-like sensor domain (PAS domain)"/>
    <property type="match status" value="1"/>
</dbReference>
<evidence type="ECO:0000313" key="2">
    <source>
        <dbReference type="EMBL" id="MCH4294176.1"/>
    </source>
</evidence>
<dbReference type="AlphaFoldDB" id="A0AAJ1BG47"/>
<sequence length="456" mass="51434">MTDIEEALALLAAPCTDDRFFQRALKALALVTQCRWAAFGRPSADMSRIDILWFCDNKQLLPGFSFPIDHSPCEKLYRQKSATHILFARDLQKSFPDFGLVHQIGAQSYQGELILADNGEPLGHILVMDPLPQEENTKSREFFRLLAQRIGVEYRRLLVSRQLNLHKEMIRATRHMMSFVDTDYRYQVLSSGYEITFGKAASELEGKRVAELHGEETFDAHIKPLIDRALAGEVLHTQHWIYPPSPQPPVFVSVHHNPYINENGDITGVIISAHDITAIREAEAQRAYLDAHDPLTGVANRDTLIQHMEAMKQAKVPFGLIYLDISDFSSINHELGRTRADEVLTIVAKRLAGDVSGDDLVTRIAGDEFVVLVCFGSEDDAWVLQQEALISQLSHLEDRLLSRLGQPIRVDGKSYQLKAYSGARLCLNPLDSIDDELARVEKEIDLAKMSLDRHAR</sequence>
<dbReference type="InterPro" id="IPR000160">
    <property type="entry name" value="GGDEF_dom"/>
</dbReference>
<keyword evidence="3" id="KW-1185">Reference proteome</keyword>
<evidence type="ECO:0000313" key="3">
    <source>
        <dbReference type="Proteomes" id="UP001297581"/>
    </source>
</evidence>
<dbReference type="SMART" id="SM00267">
    <property type="entry name" value="GGDEF"/>
    <property type="match status" value="1"/>
</dbReference>
<dbReference type="InterPro" id="IPR013656">
    <property type="entry name" value="PAS_4"/>
</dbReference>
<dbReference type="PANTHER" id="PTHR44757:SF2">
    <property type="entry name" value="BIOFILM ARCHITECTURE MAINTENANCE PROTEIN MBAA"/>
    <property type="match status" value="1"/>
</dbReference>
<dbReference type="CDD" id="cd01949">
    <property type="entry name" value="GGDEF"/>
    <property type="match status" value="1"/>
</dbReference>
<protein>
    <submittedName>
        <fullName evidence="2">GGDEF domain-containing protein</fullName>
    </submittedName>
</protein>
<dbReference type="Pfam" id="PF08448">
    <property type="entry name" value="PAS_4"/>
    <property type="match status" value="1"/>
</dbReference>
<dbReference type="EMBL" id="JAKUDL010000002">
    <property type="protein sequence ID" value="MCH4294176.1"/>
    <property type="molecule type" value="Genomic_DNA"/>
</dbReference>
<dbReference type="Proteomes" id="UP001297581">
    <property type="component" value="Unassembled WGS sequence"/>
</dbReference>
<name>A0AAJ1BG47_9GAMM</name>
<feature type="domain" description="GGDEF" evidence="1">
    <location>
        <begin position="316"/>
        <end position="456"/>
    </location>
</feature>
<dbReference type="Pfam" id="PF00990">
    <property type="entry name" value="GGDEF"/>
    <property type="match status" value="1"/>
</dbReference>
<dbReference type="InterPro" id="IPR052155">
    <property type="entry name" value="Biofilm_reg_signaling"/>
</dbReference>
<dbReference type="PROSITE" id="PS50887">
    <property type="entry name" value="GGDEF"/>
    <property type="match status" value="1"/>
</dbReference>
<reference evidence="2 3" key="1">
    <citation type="submission" date="2022-02" db="EMBL/GenBank/DDBJ databases">
        <title>The genome sequence of Shewanella sp. 3B26.</title>
        <authorList>
            <person name="Du J."/>
        </authorList>
    </citation>
    <scope>NUCLEOTIDE SEQUENCE [LARGE SCALE GENOMIC DNA]</scope>
    <source>
        <strain evidence="2 3">3B26</strain>
    </source>
</reference>
<dbReference type="InterPro" id="IPR043128">
    <property type="entry name" value="Rev_trsase/Diguanyl_cyclase"/>
</dbReference>
<evidence type="ECO:0000259" key="1">
    <source>
        <dbReference type="PROSITE" id="PS50887"/>
    </source>
</evidence>
<accession>A0AAJ1BG47</accession>
<comment type="caution">
    <text evidence="2">The sequence shown here is derived from an EMBL/GenBank/DDBJ whole genome shotgun (WGS) entry which is preliminary data.</text>
</comment>
<dbReference type="InterPro" id="IPR029787">
    <property type="entry name" value="Nucleotide_cyclase"/>
</dbReference>
<dbReference type="InterPro" id="IPR035965">
    <property type="entry name" value="PAS-like_dom_sf"/>
</dbReference>
<dbReference type="SUPFAM" id="SSF55073">
    <property type="entry name" value="Nucleotide cyclase"/>
    <property type="match status" value="1"/>
</dbReference>
<dbReference type="PANTHER" id="PTHR44757">
    <property type="entry name" value="DIGUANYLATE CYCLASE DGCP"/>
    <property type="match status" value="1"/>
</dbReference>
<dbReference type="RefSeq" id="WP_240590572.1">
    <property type="nucleotide sequence ID" value="NZ_JAKUDL010000002.1"/>
</dbReference>
<organism evidence="2 3">
    <name type="scientific">Shewanella zhuhaiensis</name>
    <dbReference type="NCBI Taxonomy" id="2919576"/>
    <lineage>
        <taxon>Bacteria</taxon>
        <taxon>Pseudomonadati</taxon>
        <taxon>Pseudomonadota</taxon>
        <taxon>Gammaproteobacteria</taxon>
        <taxon>Alteromonadales</taxon>
        <taxon>Shewanellaceae</taxon>
        <taxon>Shewanella</taxon>
    </lineage>
</organism>
<dbReference type="SUPFAM" id="SSF55781">
    <property type="entry name" value="GAF domain-like"/>
    <property type="match status" value="1"/>
</dbReference>
<dbReference type="InterPro" id="IPR000014">
    <property type="entry name" value="PAS"/>
</dbReference>
<dbReference type="NCBIfam" id="TIGR00254">
    <property type="entry name" value="GGDEF"/>
    <property type="match status" value="1"/>
</dbReference>
<proteinExistence type="predicted"/>
<gene>
    <name evidence="2" type="ORF">MJ923_07645</name>
</gene>